<evidence type="ECO:0000256" key="2">
    <source>
        <dbReference type="ARBA" id="ARBA00022729"/>
    </source>
</evidence>
<dbReference type="NCBIfam" id="TIGR04183">
    <property type="entry name" value="Por_Secre_tail"/>
    <property type="match status" value="1"/>
</dbReference>
<dbReference type="InterPro" id="IPR052574">
    <property type="entry name" value="CDIRP"/>
</dbReference>
<keyword evidence="3" id="KW-0677">Repeat</keyword>
<evidence type="ECO:0000256" key="1">
    <source>
        <dbReference type="ARBA" id="ARBA00022614"/>
    </source>
</evidence>
<organism evidence="5 6">
    <name type="scientific">Wandonia haliotis</name>
    <dbReference type="NCBI Taxonomy" id="574963"/>
    <lineage>
        <taxon>Bacteria</taxon>
        <taxon>Pseudomonadati</taxon>
        <taxon>Bacteroidota</taxon>
        <taxon>Flavobacteriia</taxon>
        <taxon>Flavobacteriales</taxon>
        <taxon>Crocinitomicaceae</taxon>
        <taxon>Wandonia</taxon>
    </lineage>
</organism>
<dbReference type="EMBL" id="BAAAFH010000001">
    <property type="protein sequence ID" value="GAA0873598.1"/>
    <property type="molecule type" value="Genomic_DNA"/>
</dbReference>
<dbReference type="Gene3D" id="3.80.10.10">
    <property type="entry name" value="Ribonuclease Inhibitor"/>
    <property type="match status" value="1"/>
</dbReference>
<keyword evidence="1" id="KW-0433">Leucine-rich repeat</keyword>
<feature type="domain" description="Secretion system C-terminal sorting" evidence="4">
    <location>
        <begin position="339"/>
        <end position="405"/>
    </location>
</feature>
<dbReference type="Proteomes" id="UP001501126">
    <property type="component" value="Unassembled WGS sequence"/>
</dbReference>
<dbReference type="InterPro" id="IPR032675">
    <property type="entry name" value="LRR_dom_sf"/>
</dbReference>
<keyword evidence="6" id="KW-1185">Reference proteome</keyword>
<dbReference type="SUPFAM" id="SSF52058">
    <property type="entry name" value="L domain-like"/>
    <property type="match status" value="1"/>
</dbReference>
<evidence type="ECO:0000313" key="6">
    <source>
        <dbReference type="Proteomes" id="UP001501126"/>
    </source>
</evidence>
<comment type="caution">
    <text evidence="5">The sequence shown here is derived from an EMBL/GenBank/DDBJ whole genome shotgun (WGS) entry which is preliminary data.</text>
</comment>
<proteinExistence type="predicted"/>
<dbReference type="PANTHER" id="PTHR47566:SF1">
    <property type="entry name" value="PROTEIN NUD1"/>
    <property type="match status" value="1"/>
</dbReference>
<evidence type="ECO:0000256" key="3">
    <source>
        <dbReference type="ARBA" id="ARBA00022737"/>
    </source>
</evidence>
<dbReference type="InterPro" id="IPR026444">
    <property type="entry name" value="Secre_tail"/>
</dbReference>
<name>A0ABN1MK38_9FLAO</name>
<evidence type="ECO:0000313" key="5">
    <source>
        <dbReference type="EMBL" id="GAA0873598.1"/>
    </source>
</evidence>
<gene>
    <name evidence="5" type="ORF">GCM10009118_00060</name>
</gene>
<protein>
    <recommendedName>
        <fullName evidence="4">Secretion system C-terminal sorting domain-containing protein</fullName>
    </recommendedName>
</protein>
<dbReference type="Pfam" id="PF18962">
    <property type="entry name" value="Por_Secre_tail"/>
    <property type="match status" value="1"/>
</dbReference>
<reference evidence="5 6" key="1">
    <citation type="journal article" date="2019" name="Int. J. Syst. Evol. Microbiol.">
        <title>The Global Catalogue of Microorganisms (GCM) 10K type strain sequencing project: providing services to taxonomists for standard genome sequencing and annotation.</title>
        <authorList>
            <consortium name="The Broad Institute Genomics Platform"/>
            <consortium name="The Broad Institute Genome Sequencing Center for Infectious Disease"/>
            <person name="Wu L."/>
            <person name="Ma J."/>
        </authorList>
    </citation>
    <scope>NUCLEOTIDE SEQUENCE [LARGE SCALE GENOMIC DNA]</scope>
    <source>
        <strain evidence="5 6">JCM 16083</strain>
    </source>
</reference>
<keyword evidence="2" id="KW-0732">Signal</keyword>
<sequence length="407" mass="43749">MTMMSTTVLAQNVTIPDANFKAYLLANTAINTNSDSEIQISEAAAFSGQMDCGYLNISDLTGLEAFSSLTDLRCYGNSIASLDVSQNSALEYLNCGYNGNLVSLNTGALTSLHTVITTDNTSMSSVDFSQNTALETLDVTSNELFNLDVAQNTALKNLTINFNHITTLDLSNNPNLLSLSCFNNTLTSLDLSNCPLLSNLACGGNSISSLDLSALPGLFNFSCNGNNLIALDVSNNPILSVLRCENNSIQQLDVSQNVDLAYFTCQSNELTSLNMKNLNSTTLGSFDATSNPNLTCIEVDDVTDATTNWTDIDATASFSLSCSSLGIQEANLHETISVSPNPTSGEIRIRELTNQADYQVVSLSGQIVKKGVIFPEGKLNVEDITPGVYFIHVQTDNKLFTSKFIKK</sequence>
<accession>A0ABN1MK38</accession>
<evidence type="ECO:0000259" key="4">
    <source>
        <dbReference type="Pfam" id="PF18962"/>
    </source>
</evidence>
<dbReference type="PANTHER" id="PTHR47566">
    <property type="match status" value="1"/>
</dbReference>